<dbReference type="EMBL" id="CP061538">
    <property type="protein sequence ID" value="QNV40349.1"/>
    <property type="molecule type" value="Genomic_DNA"/>
</dbReference>
<keyword evidence="4" id="KW-1185">Reference proteome</keyword>
<reference evidence="3 4" key="1">
    <citation type="submission" date="2020-09" db="EMBL/GenBank/DDBJ databases">
        <title>Investigation of environmental microbe.</title>
        <authorList>
            <person name="Ou Y."/>
            <person name="Kang Q."/>
        </authorList>
    </citation>
    <scope>NUCLEOTIDE SEQUENCE [LARGE SCALE GENOMIC DNA]</scope>
    <source>
        <strain evidence="3 4">KJZ-9</strain>
    </source>
</reference>
<dbReference type="Proteomes" id="UP000516421">
    <property type="component" value="Chromosome"/>
</dbReference>
<gene>
    <name evidence="3" type="ORF">IDM48_02665</name>
</gene>
<feature type="region of interest" description="Disordered" evidence="1">
    <location>
        <begin position="65"/>
        <end position="97"/>
    </location>
</feature>
<proteinExistence type="predicted"/>
<name>A0A7H2BL03_9MICC</name>
<feature type="compositionally biased region" description="Basic and acidic residues" evidence="1">
    <location>
        <begin position="86"/>
        <end position="97"/>
    </location>
</feature>
<dbReference type="KEGG" id="rama:IDM48_02665"/>
<evidence type="ECO:0000256" key="1">
    <source>
        <dbReference type="SAM" id="MobiDB-lite"/>
    </source>
</evidence>
<sequence>MNFLKYSLLRFGLMIVVFLLCMWLNVGLILSGVFAILIAFAVSYLAFPKLHVAAGQDMQRWFSKRRKDTPQKKAVAEDTEIEDEYAEQKRREEGIDF</sequence>
<keyword evidence="2" id="KW-0812">Transmembrane</keyword>
<protein>
    <submittedName>
        <fullName evidence="3">DUF4229 domain-containing protein</fullName>
    </submittedName>
</protein>
<feature type="transmembrane region" description="Helical" evidence="2">
    <location>
        <begin position="7"/>
        <end position="26"/>
    </location>
</feature>
<dbReference type="InterPro" id="IPR025323">
    <property type="entry name" value="DUF4229"/>
</dbReference>
<evidence type="ECO:0000313" key="3">
    <source>
        <dbReference type="EMBL" id="QNV40349.1"/>
    </source>
</evidence>
<evidence type="ECO:0000256" key="2">
    <source>
        <dbReference type="SAM" id="Phobius"/>
    </source>
</evidence>
<accession>A0A7H2BL03</accession>
<keyword evidence="2" id="KW-1133">Transmembrane helix</keyword>
<dbReference type="AlphaFoldDB" id="A0A7H2BL03"/>
<evidence type="ECO:0000313" key="4">
    <source>
        <dbReference type="Proteomes" id="UP000516421"/>
    </source>
</evidence>
<organism evidence="3 4">
    <name type="scientific">Rothia amarae</name>
    <dbReference type="NCBI Taxonomy" id="169480"/>
    <lineage>
        <taxon>Bacteria</taxon>
        <taxon>Bacillati</taxon>
        <taxon>Actinomycetota</taxon>
        <taxon>Actinomycetes</taxon>
        <taxon>Micrococcales</taxon>
        <taxon>Micrococcaceae</taxon>
        <taxon>Rothia</taxon>
    </lineage>
</organism>
<dbReference type="RefSeq" id="WP_068170691.1">
    <property type="nucleotide sequence ID" value="NZ_BAAAHX010000011.1"/>
</dbReference>
<dbReference type="Pfam" id="PF14012">
    <property type="entry name" value="DUF4229"/>
    <property type="match status" value="1"/>
</dbReference>
<keyword evidence="2" id="KW-0472">Membrane</keyword>
<feature type="transmembrane region" description="Helical" evidence="2">
    <location>
        <begin position="32"/>
        <end position="54"/>
    </location>
</feature>